<evidence type="ECO:0000313" key="5">
    <source>
        <dbReference type="EMBL" id="MEK7949447.1"/>
    </source>
</evidence>
<protein>
    <submittedName>
        <fullName evidence="5">4'-phosphopantetheinyl transferase superfamily protein</fullName>
    </submittedName>
</protein>
<sequence length="226" mass="24591">MPISLPAPGSALVVIVDPAQVGTEVTACLSAEEQKQAERFRFEKDAVHWRACRAALRTVLGKALEIPAGQLVFEFGEFGKPSLSGHDLHFNLSHCRNLALIALCRDGAVGVDVEPADRMKSLLGCEDAFCHPEELEGLPKSDGIRSILLMRYWTAKEALLKALGTGMSLPPQSVSIAGFIKRGFSDDPRFAGILAHCLDHRALDDHVAWLAVPDTVRCLEFHEGIV</sequence>
<feature type="domain" description="4'-phosphopantetheinyl transferase N-terminal" evidence="4">
    <location>
        <begin position="25"/>
        <end position="102"/>
    </location>
</feature>
<dbReference type="SUPFAM" id="SSF56214">
    <property type="entry name" value="4'-phosphopantetheinyl transferase"/>
    <property type="match status" value="2"/>
</dbReference>
<keyword evidence="2 5" id="KW-0808">Transferase</keyword>
<evidence type="ECO:0000259" key="3">
    <source>
        <dbReference type="Pfam" id="PF01648"/>
    </source>
</evidence>
<dbReference type="PANTHER" id="PTHR12215">
    <property type="entry name" value="PHOSPHOPANTETHEINE TRANSFERASE"/>
    <property type="match status" value="1"/>
</dbReference>
<dbReference type="InterPro" id="IPR050559">
    <property type="entry name" value="P-Pant_transferase_sf"/>
</dbReference>
<evidence type="ECO:0000259" key="4">
    <source>
        <dbReference type="Pfam" id="PF22624"/>
    </source>
</evidence>
<evidence type="ECO:0000256" key="1">
    <source>
        <dbReference type="ARBA" id="ARBA00010990"/>
    </source>
</evidence>
<evidence type="ECO:0000256" key="2">
    <source>
        <dbReference type="ARBA" id="ARBA00022679"/>
    </source>
</evidence>
<dbReference type="Proteomes" id="UP001371305">
    <property type="component" value="Unassembled WGS sequence"/>
</dbReference>
<organism evidence="5 6">
    <name type="scientific">Luteolibacter soli</name>
    <dbReference type="NCBI Taxonomy" id="3135280"/>
    <lineage>
        <taxon>Bacteria</taxon>
        <taxon>Pseudomonadati</taxon>
        <taxon>Verrucomicrobiota</taxon>
        <taxon>Verrucomicrobiia</taxon>
        <taxon>Verrucomicrobiales</taxon>
        <taxon>Verrucomicrobiaceae</taxon>
        <taxon>Luteolibacter</taxon>
    </lineage>
</organism>
<dbReference type="InterPro" id="IPR037143">
    <property type="entry name" value="4-PPantetheinyl_Trfase_dom_sf"/>
</dbReference>
<proteinExistence type="inferred from homology"/>
<comment type="similarity">
    <text evidence="1">Belongs to the P-Pant transferase superfamily. Gsp/Sfp/HetI/AcpT family.</text>
</comment>
<accession>A0ABU9ARK8</accession>
<dbReference type="InterPro" id="IPR008278">
    <property type="entry name" value="4-PPantetheinyl_Trfase_dom"/>
</dbReference>
<dbReference type="GO" id="GO:0016740">
    <property type="term" value="F:transferase activity"/>
    <property type="evidence" value="ECO:0007669"/>
    <property type="project" value="UniProtKB-KW"/>
</dbReference>
<feature type="domain" description="4'-phosphopantetheinyl transferase" evidence="3">
    <location>
        <begin position="108"/>
        <end position="177"/>
    </location>
</feature>
<dbReference type="PANTHER" id="PTHR12215:SF10">
    <property type="entry name" value="L-AMINOADIPATE-SEMIALDEHYDE DEHYDROGENASE-PHOSPHOPANTETHEINYL TRANSFERASE"/>
    <property type="match status" value="1"/>
</dbReference>
<reference evidence="5 6" key="1">
    <citation type="submission" date="2024-04" db="EMBL/GenBank/DDBJ databases">
        <title>Luteolibacter sp. isolated from soil.</title>
        <authorList>
            <person name="An J."/>
        </authorList>
    </citation>
    <scope>NUCLEOTIDE SEQUENCE [LARGE SCALE GENOMIC DNA]</scope>
    <source>
        <strain evidence="5 6">Y139</strain>
    </source>
</reference>
<dbReference type="Pfam" id="PF22624">
    <property type="entry name" value="AASDHPPT_N"/>
    <property type="match status" value="1"/>
</dbReference>
<dbReference type="Gene3D" id="3.90.470.20">
    <property type="entry name" value="4'-phosphopantetheinyl transferase domain"/>
    <property type="match status" value="1"/>
</dbReference>
<gene>
    <name evidence="5" type="ORF">WKV53_03010</name>
</gene>
<dbReference type="EMBL" id="JBBUKT010000001">
    <property type="protein sequence ID" value="MEK7949447.1"/>
    <property type="molecule type" value="Genomic_DNA"/>
</dbReference>
<name>A0ABU9ARK8_9BACT</name>
<dbReference type="Pfam" id="PF01648">
    <property type="entry name" value="ACPS"/>
    <property type="match status" value="1"/>
</dbReference>
<dbReference type="InterPro" id="IPR055066">
    <property type="entry name" value="AASDHPPT_N"/>
</dbReference>
<keyword evidence="6" id="KW-1185">Reference proteome</keyword>
<comment type="caution">
    <text evidence="5">The sequence shown here is derived from an EMBL/GenBank/DDBJ whole genome shotgun (WGS) entry which is preliminary data.</text>
</comment>
<evidence type="ECO:0000313" key="6">
    <source>
        <dbReference type="Proteomes" id="UP001371305"/>
    </source>
</evidence>